<evidence type="ECO:0000313" key="3">
    <source>
        <dbReference type="Proteomes" id="UP000641932"/>
    </source>
</evidence>
<proteinExistence type="predicted"/>
<keyword evidence="3" id="KW-1185">Reference proteome</keyword>
<dbReference type="EMBL" id="BMMS01000023">
    <property type="protein sequence ID" value="GGO94348.1"/>
    <property type="molecule type" value="Genomic_DNA"/>
</dbReference>
<name>A0A917ZTJ8_9ACTN</name>
<comment type="caution">
    <text evidence="2">The sequence shown here is derived from an EMBL/GenBank/DDBJ whole genome shotgun (WGS) entry which is preliminary data.</text>
</comment>
<feature type="region of interest" description="Disordered" evidence="1">
    <location>
        <begin position="1"/>
        <end position="37"/>
    </location>
</feature>
<dbReference type="AlphaFoldDB" id="A0A917ZTJ8"/>
<reference evidence="2" key="1">
    <citation type="journal article" date="2014" name="Int. J. Syst. Evol. Microbiol.">
        <title>Complete genome sequence of Corynebacterium casei LMG S-19264T (=DSM 44701T), isolated from a smear-ripened cheese.</title>
        <authorList>
            <consortium name="US DOE Joint Genome Institute (JGI-PGF)"/>
            <person name="Walter F."/>
            <person name="Albersmeier A."/>
            <person name="Kalinowski J."/>
            <person name="Ruckert C."/>
        </authorList>
    </citation>
    <scope>NUCLEOTIDE SEQUENCE</scope>
    <source>
        <strain evidence="2">CGMCC 4.7201</strain>
    </source>
</reference>
<evidence type="ECO:0000256" key="1">
    <source>
        <dbReference type="SAM" id="MobiDB-lite"/>
    </source>
</evidence>
<reference evidence="2" key="2">
    <citation type="submission" date="2020-09" db="EMBL/GenBank/DDBJ databases">
        <authorList>
            <person name="Sun Q."/>
            <person name="Zhou Y."/>
        </authorList>
    </citation>
    <scope>NUCLEOTIDE SEQUENCE</scope>
    <source>
        <strain evidence="2">CGMCC 4.7201</strain>
    </source>
</reference>
<feature type="region of interest" description="Disordered" evidence="1">
    <location>
        <begin position="55"/>
        <end position="92"/>
    </location>
</feature>
<dbReference type="Proteomes" id="UP000641932">
    <property type="component" value="Unassembled WGS sequence"/>
</dbReference>
<evidence type="ECO:0000313" key="2">
    <source>
        <dbReference type="EMBL" id="GGO94348.1"/>
    </source>
</evidence>
<organism evidence="2 3">
    <name type="scientific">Wenjunlia tyrosinilytica</name>
    <dbReference type="NCBI Taxonomy" id="1544741"/>
    <lineage>
        <taxon>Bacteria</taxon>
        <taxon>Bacillati</taxon>
        <taxon>Actinomycetota</taxon>
        <taxon>Actinomycetes</taxon>
        <taxon>Kitasatosporales</taxon>
        <taxon>Streptomycetaceae</taxon>
        <taxon>Wenjunlia</taxon>
    </lineage>
</organism>
<gene>
    <name evidence="2" type="ORF">GCM10012280_48960</name>
</gene>
<accession>A0A917ZTJ8</accession>
<feature type="compositionally biased region" description="Polar residues" evidence="1">
    <location>
        <begin position="62"/>
        <end position="72"/>
    </location>
</feature>
<protein>
    <submittedName>
        <fullName evidence="2">Uncharacterized protein</fullName>
    </submittedName>
</protein>
<sequence>MPKRMVPREVVQGIKAPESAGQAQGTPPGPVSGTPQRDAWWTAACTEVVVDHEPEGVALDPQHTSWDTTSKHWNPRRVRGPPRASPVTPANR</sequence>